<reference evidence="1 2" key="1">
    <citation type="submission" date="2015-01" db="EMBL/GenBank/DDBJ databases">
        <title>Draft genome of the acidophilic iron oxidizer Acidithrix ferrooxidans strain Py-F3.</title>
        <authorList>
            <person name="Poehlein A."/>
            <person name="Eisen S."/>
            <person name="Schloemann M."/>
            <person name="Johnson B.D."/>
            <person name="Daniel R."/>
            <person name="Muehling M."/>
        </authorList>
    </citation>
    <scope>NUCLEOTIDE SEQUENCE [LARGE SCALE GENOMIC DNA]</scope>
    <source>
        <strain evidence="1 2">Py-F3</strain>
    </source>
</reference>
<dbReference type="EMBL" id="JXYS01000001">
    <property type="protein sequence ID" value="KJF19034.1"/>
    <property type="molecule type" value="Genomic_DNA"/>
</dbReference>
<dbReference type="Gene3D" id="2.40.10.10">
    <property type="entry name" value="Trypsin-like serine proteases"/>
    <property type="match status" value="1"/>
</dbReference>
<name>A0A0D8HMF8_9ACTN</name>
<dbReference type="Gene3D" id="1.25.40.10">
    <property type="entry name" value="Tetratricopeptide repeat domain"/>
    <property type="match status" value="1"/>
</dbReference>
<dbReference type="InterPro" id="IPR019734">
    <property type="entry name" value="TPR_rpt"/>
</dbReference>
<protein>
    <submittedName>
        <fullName evidence="1">Tetratricopeptide repeat protein</fullName>
    </submittedName>
</protein>
<dbReference type="InterPro" id="IPR009003">
    <property type="entry name" value="Peptidase_S1_PA"/>
</dbReference>
<dbReference type="SUPFAM" id="SSF50494">
    <property type="entry name" value="Trypsin-like serine proteases"/>
    <property type="match status" value="1"/>
</dbReference>
<dbReference type="OrthoDB" id="4532668at2"/>
<dbReference type="SMART" id="SM00028">
    <property type="entry name" value="TPR"/>
    <property type="match status" value="3"/>
</dbReference>
<dbReference type="SUPFAM" id="SSF48452">
    <property type="entry name" value="TPR-like"/>
    <property type="match status" value="1"/>
</dbReference>
<dbReference type="RefSeq" id="WP_052603909.1">
    <property type="nucleotide sequence ID" value="NZ_JXYS01000001.1"/>
</dbReference>
<organism evidence="1 2">
    <name type="scientific">Acidithrix ferrooxidans</name>
    <dbReference type="NCBI Taxonomy" id="1280514"/>
    <lineage>
        <taxon>Bacteria</taxon>
        <taxon>Bacillati</taxon>
        <taxon>Actinomycetota</taxon>
        <taxon>Acidimicrobiia</taxon>
        <taxon>Acidimicrobiales</taxon>
        <taxon>Acidimicrobiaceae</taxon>
        <taxon>Acidithrix</taxon>
    </lineage>
</organism>
<dbReference type="InterPro" id="IPR011990">
    <property type="entry name" value="TPR-like_helical_dom_sf"/>
</dbReference>
<gene>
    <name evidence="1" type="ORF">AXFE_00710</name>
</gene>
<proteinExistence type="predicted"/>
<dbReference type="PATRIC" id="fig|1280514.3.peg.95"/>
<sequence length="771" mass="83964">MTSPWNDRLAQVWAGSHKPRAKVLADEPQSQAGTGVIIGDDGVLTARHVIAGALNGGTILARMVKQGATTSSWATMKVISHDLDWDLALLQVDDPKSDNQWQKPNSPSPQVVMLDGDAEHNCEVLGFPETAIQPSESGLPSEDIYQSEQALGTLLLTNQAKPAQTNKKTLPKRTFLLDVDRSHPKTSKGWQEMSGSGVVLSAGRLVGVVASVDQERDTHRLFVTPLADAISDSPGLAEGFTKLLGHPIPVEIEAAPLIEELLQGVCLGASGLPITLGEAELEAFGVKRANIIGEPAYLDYTKRDQDGELTKALDEAISSHRMLLIVGSSASGKSRSMAELAKAKLANYHLLCPKATLFSQLLELPLDSIKPAVVWLEDVENYVGLNFKGTISELLSEGLVVIGTIRQNQLEMHKPFGDAKMHKTLVLQKEWSNSWSKKERSELQNHVKNKALRQWVKKNNSPSVWCAAGTELADKLRIAKSNDDKPYRYQLVRTVLDWYRTGNARPIAIATATSLLTESIALSLAPDEQEVSDALTWATEPVVGKGRMSSQSLLSKVDDTYLKVHNYLQDEDAKSITAEVPDAIWRATLDAVGSDDERFTIGLFAYNQSNSKWAESAWRPLSDGGNSRAMLAMGMLCSEQGRHKDAIAIYDEAIPRFGDDPTPEIHEMVVRALFSKGAALGQYGQHEAAAEVYDEVIARFGDDPTPETHEVAVGALSSKGATLGELGRFRDAVPIFNAVVNRFGDDRTPEIRELVVKALLAKGIALEELIA</sequence>
<dbReference type="STRING" id="1280514.AXFE_00710"/>
<dbReference type="Proteomes" id="UP000032360">
    <property type="component" value="Unassembled WGS sequence"/>
</dbReference>
<evidence type="ECO:0000313" key="2">
    <source>
        <dbReference type="Proteomes" id="UP000032360"/>
    </source>
</evidence>
<accession>A0A0D8HMF8</accession>
<keyword evidence="2" id="KW-1185">Reference proteome</keyword>
<evidence type="ECO:0000313" key="1">
    <source>
        <dbReference type="EMBL" id="KJF19034.1"/>
    </source>
</evidence>
<dbReference type="Pfam" id="PF13365">
    <property type="entry name" value="Trypsin_2"/>
    <property type="match status" value="1"/>
</dbReference>
<comment type="caution">
    <text evidence="1">The sequence shown here is derived from an EMBL/GenBank/DDBJ whole genome shotgun (WGS) entry which is preliminary data.</text>
</comment>
<dbReference type="AlphaFoldDB" id="A0A0D8HMF8"/>
<dbReference type="InterPro" id="IPR043504">
    <property type="entry name" value="Peptidase_S1_PA_chymotrypsin"/>
</dbReference>